<dbReference type="OrthoDB" id="6655791at2759"/>
<dbReference type="PROSITE" id="PS50089">
    <property type="entry name" value="ZF_RING_2"/>
    <property type="match status" value="1"/>
</dbReference>
<evidence type="ECO:0000259" key="7">
    <source>
        <dbReference type="PROSITE" id="PS50089"/>
    </source>
</evidence>
<organism evidence="8 9">
    <name type="scientific">Phaedon cochleariae</name>
    <name type="common">Mustard beetle</name>
    <dbReference type="NCBI Taxonomy" id="80249"/>
    <lineage>
        <taxon>Eukaryota</taxon>
        <taxon>Metazoa</taxon>
        <taxon>Ecdysozoa</taxon>
        <taxon>Arthropoda</taxon>
        <taxon>Hexapoda</taxon>
        <taxon>Insecta</taxon>
        <taxon>Pterygota</taxon>
        <taxon>Neoptera</taxon>
        <taxon>Endopterygota</taxon>
        <taxon>Coleoptera</taxon>
        <taxon>Polyphaga</taxon>
        <taxon>Cucujiformia</taxon>
        <taxon>Chrysomeloidea</taxon>
        <taxon>Chrysomelidae</taxon>
        <taxon>Chrysomelinae</taxon>
        <taxon>Chrysomelini</taxon>
        <taxon>Phaedon</taxon>
    </lineage>
</organism>
<dbReference type="InterPro" id="IPR013083">
    <property type="entry name" value="Znf_RING/FYVE/PHD"/>
</dbReference>
<dbReference type="InterPro" id="IPR001841">
    <property type="entry name" value="Znf_RING"/>
</dbReference>
<accession>A0A9P0DNZ3</accession>
<keyword evidence="2 4" id="KW-0863">Zinc-finger</keyword>
<dbReference type="InterPro" id="IPR053238">
    <property type="entry name" value="RING-H2_zinc_finger"/>
</dbReference>
<reference evidence="8" key="2">
    <citation type="submission" date="2022-10" db="EMBL/GenBank/DDBJ databases">
        <authorList>
            <consortium name="ENA_rothamsted_submissions"/>
            <consortium name="culmorum"/>
            <person name="King R."/>
        </authorList>
    </citation>
    <scope>NUCLEOTIDE SEQUENCE</scope>
</reference>
<keyword evidence="9" id="KW-1185">Reference proteome</keyword>
<keyword evidence="3" id="KW-0862">Zinc</keyword>
<keyword evidence="6" id="KW-1133">Transmembrane helix</keyword>
<evidence type="ECO:0000256" key="3">
    <source>
        <dbReference type="ARBA" id="ARBA00022833"/>
    </source>
</evidence>
<evidence type="ECO:0000256" key="5">
    <source>
        <dbReference type="SAM" id="MobiDB-lite"/>
    </source>
</evidence>
<dbReference type="SUPFAM" id="SSF57850">
    <property type="entry name" value="RING/U-box"/>
    <property type="match status" value="1"/>
</dbReference>
<feature type="domain" description="RING-type" evidence="7">
    <location>
        <begin position="95"/>
        <end position="134"/>
    </location>
</feature>
<feature type="region of interest" description="Disordered" evidence="5">
    <location>
        <begin position="64"/>
        <end position="92"/>
    </location>
</feature>
<gene>
    <name evidence="8" type="ORF">PHAECO_LOCUS7046</name>
</gene>
<evidence type="ECO:0000313" key="9">
    <source>
        <dbReference type="Proteomes" id="UP001153737"/>
    </source>
</evidence>
<keyword evidence="1" id="KW-0479">Metal-binding</keyword>
<evidence type="ECO:0000256" key="6">
    <source>
        <dbReference type="SAM" id="Phobius"/>
    </source>
</evidence>
<keyword evidence="6" id="KW-0472">Membrane</keyword>
<protein>
    <recommendedName>
        <fullName evidence="7">RING-type domain-containing protein</fullName>
    </recommendedName>
</protein>
<evidence type="ECO:0000256" key="1">
    <source>
        <dbReference type="ARBA" id="ARBA00022723"/>
    </source>
</evidence>
<evidence type="ECO:0000313" key="8">
    <source>
        <dbReference type="EMBL" id="CAH1159921.1"/>
    </source>
</evidence>
<proteinExistence type="predicted"/>
<dbReference type="Gene3D" id="3.30.40.10">
    <property type="entry name" value="Zinc/RING finger domain, C3HC4 (zinc finger)"/>
    <property type="match status" value="1"/>
</dbReference>
<dbReference type="PANTHER" id="PTHR14155:SF627">
    <property type="entry name" value="OS06G0192800 PROTEIN"/>
    <property type="match status" value="1"/>
</dbReference>
<evidence type="ECO:0000256" key="2">
    <source>
        <dbReference type="ARBA" id="ARBA00022771"/>
    </source>
</evidence>
<dbReference type="EMBL" id="OU896709">
    <property type="protein sequence ID" value="CAH1159921.1"/>
    <property type="molecule type" value="Genomic_DNA"/>
</dbReference>
<dbReference type="AlphaFoldDB" id="A0A9P0DNZ3"/>
<reference evidence="8" key="1">
    <citation type="submission" date="2022-01" db="EMBL/GenBank/DDBJ databases">
        <authorList>
            <person name="King R."/>
        </authorList>
    </citation>
    <scope>NUCLEOTIDE SEQUENCE</scope>
</reference>
<dbReference type="PANTHER" id="PTHR14155">
    <property type="entry name" value="RING FINGER DOMAIN-CONTAINING"/>
    <property type="match status" value="1"/>
</dbReference>
<keyword evidence="6" id="KW-0812">Transmembrane</keyword>
<evidence type="ECO:0000256" key="4">
    <source>
        <dbReference type="PROSITE-ProRule" id="PRU00175"/>
    </source>
</evidence>
<sequence>MPIPLINPFTFGIMLVIAVGTVAYGVWSNNQQNTNYGHSNRNHHFDYNATRIINQRASPRVIQRVSRKVASTVPDDEDKKKNGKMLKPDNDEPECGICLAPLNGKRIVLSCDHIFHYECLQPWLNDHGTCPNCRSNET</sequence>
<dbReference type="GO" id="GO:0008270">
    <property type="term" value="F:zinc ion binding"/>
    <property type="evidence" value="ECO:0007669"/>
    <property type="project" value="UniProtKB-KW"/>
</dbReference>
<feature type="transmembrane region" description="Helical" evidence="6">
    <location>
        <begin position="6"/>
        <end position="27"/>
    </location>
</feature>
<name>A0A9P0DNZ3_PHACE</name>
<dbReference type="Proteomes" id="UP001153737">
    <property type="component" value="Chromosome 3"/>
</dbReference>
<dbReference type="Pfam" id="PF13639">
    <property type="entry name" value="zf-RING_2"/>
    <property type="match status" value="1"/>
</dbReference>
<dbReference type="SMART" id="SM00184">
    <property type="entry name" value="RING"/>
    <property type="match status" value="1"/>
</dbReference>